<dbReference type="GO" id="GO:0006310">
    <property type="term" value="P:DNA recombination"/>
    <property type="evidence" value="ECO:0007669"/>
    <property type="project" value="InterPro"/>
</dbReference>
<proteinExistence type="predicted"/>
<dbReference type="Proteomes" id="UP000429607">
    <property type="component" value="Unassembled WGS sequence"/>
</dbReference>
<dbReference type="Gene3D" id="1.10.443.10">
    <property type="entry name" value="Intergrase catalytic core"/>
    <property type="match status" value="1"/>
</dbReference>
<protein>
    <submittedName>
        <fullName evidence="2">Uncharacterized protein</fullName>
    </submittedName>
</protein>
<evidence type="ECO:0000256" key="1">
    <source>
        <dbReference type="SAM" id="MobiDB-lite"/>
    </source>
</evidence>
<dbReference type="AlphaFoldDB" id="A0A6A3I583"/>
<accession>A0A6A3I583</accession>
<evidence type="ECO:0000313" key="2">
    <source>
        <dbReference type="EMBL" id="KAE8976115.1"/>
    </source>
</evidence>
<sequence length="689" mass="76858">MGLQDLAPANTQRAQKTAINAFERFLTSEDVNMGFIAACLLNDQDGSACVKLMDRFGVYLAFVDGRTGKPLARNSVMSYYRHVKNWLLDSYPKHRAAIEKKLLKMAQTLERYCLKRSEGGVVKKAPACTKEDLRILMDGIYYDAASSKDYQDAALLALMWYTFGRASDLGFVAKSSLSVSADGVIFVRLIRVKTSEEQGLSLFPEKDSFITCPLHAVAMALVMQDFPSSQVLEHPQLFDGSAENLAAPDDVPLVEALACCSLSNAPDDSHDDEIRKPKTMKIHGYVNRVVKAATKAQARAKPTPNLSSHSFRRGGAQHANSDPSLCAQWIFDRGSWNMTATNKAFAYVFNTTSEDQKVSRVLSGWDSCQKPPVPMLSWFDSATKSEAFSLAALLFQTSMNTQDPEKRLNDRVADVLVSALIQRSPEVLDRYPMCPYVTRMRECLLVLGITKAQVLAWSSELQQAATLKSQSTAVDNASEFSKEERLINHQNCVIGELVSMNQELTKRLSEMEVRLLTVEHGDQRTKDPSIGTNPVTKDVYPEQNAAKTSSCGSKASPKTPQAIWFEWYVKTPKLWEVCESRQKKSTYKQITNYMKLFLPNGFALDPTSETYSDDVMCIGQEAETNLYKFFEDHGVTRKHGSSVLKVLRELHRAGKLDDLKIKAYYAHVYAGTICDPAPSQLNQILAIRG</sequence>
<evidence type="ECO:0000313" key="3">
    <source>
        <dbReference type="Proteomes" id="UP000429607"/>
    </source>
</evidence>
<reference evidence="2 3" key="1">
    <citation type="submission" date="2018-09" db="EMBL/GenBank/DDBJ databases">
        <title>Genomic investigation of the strawberry pathogen Phytophthora fragariae indicates pathogenicity is determined by transcriptional variation in three key races.</title>
        <authorList>
            <person name="Adams T.M."/>
            <person name="Armitage A.D."/>
            <person name="Sobczyk M.K."/>
            <person name="Bates H.J."/>
            <person name="Dunwell J.M."/>
            <person name="Nellist C.F."/>
            <person name="Harrison R.J."/>
        </authorList>
    </citation>
    <scope>NUCLEOTIDE SEQUENCE [LARGE SCALE GENOMIC DNA]</scope>
    <source>
        <strain evidence="2 3">SCRP249</strain>
    </source>
</reference>
<feature type="region of interest" description="Disordered" evidence="1">
    <location>
        <begin position="296"/>
        <end position="321"/>
    </location>
</feature>
<gene>
    <name evidence="2" type="ORF">PR001_g25512</name>
</gene>
<name>A0A6A3I583_9STRA</name>
<dbReference type="EMBL" id="QXFV01003510">
    <property type="protein sequence ID" value="KAE8976115.1"/>
    <property type="molecule type" value="Genomic_DNA"/>
</dbReference>
<comment type="caution">
    <text evidence="2">The sequence shown here is derived from an EMBL/GenBank/DDBJ whole genome shotgun (WGS) entry which is preliminary data.</text>
</comment>
<dbReference type="InterPro" id="IPR013762">
    <property type="entry name" value="Integrase-like_cat_sf"/>
</dbReference>
<dbReference type="GO" id="GO:0003677">
    <property type="term" value="F:DNA binding"/>
    <property type="evidence" value="ECO:0007669"/>
    <property type="project" value="InterPro"/>
</dbReference>
<organism evidence="2 3">
    <name type="scientific">Phytophthora rubi</name>
    <dbReference type="NCBI Taxonomy" id="129364"/>
    <lineage>
        <taxon>Eukaryota</taxon>
        <taxon>Sar</taxon>
        <taxon>Stramenopiles</taxon>
        <taxon>Oomycota</taxon>
        <taxon>Peronosporomycetes</taxon>
        <taxon>Peronosporales</taxon>
        <taxon>Peronosporaceae</taxon>
        <taxon>Phytophthora</taxon>
    </lineage>
</organism>
<dbReference type="GO" id="GO:0015074">
    <property type="term" value="P:DNA integration"/>
    <property type="evidence" value="ECO:0007669"/>
    <property type="project" value="InterPro"/>
</dbReference>